<keyword evidence="3" id="KW-1185">Reference proteome</keyword>
<dbReference type="InterPro" id="IPR004676">
    <property type="entry name" value="Cd-R_transporter"/>
</dbReference>
<protein>
    <recommendedName>
        <fullName evidence="4">Cadmium resistance transporter</fullName>
    </recommendedName>
</protein>
<organism evidence="2 3">
    <name type="scientific">Elsinoe ampelina</name>
    <dbReference type="NCBI Taxonomy" id="302913"/>
    <lineage>
        <taxon>Eukaryota</taxon>
        <taxon>Fungi</taxon>
        <taxon>Dikarya</taxon>
        <taxon>Ascomycota</taxon>
        <taxon>Pezizomycotina</taxon>
        <taxon>Dothideomycetes</taxon>
        <taxon>Dothideomycetidae</taxon>
        <taxon>Myriangiales</taxon>
        <taxon>Elsinoaceae</taxon>
        <taxon>Elsinoe</taxon>
    </lineage>
</organism>
<keyword evidence="1" id="KW-0812">Transmembrane</keyword>
<gene>
    <name evidence="2" type="ORF">BDZ85DRAFT_265531</name>
</gene>
<proteinExistence type="predicted"/>
<dbReference type="OrthoDB" id="3791566at2759"/>
<sequence length="90" mass="9464">MDFGKAIGVACSTFAVTNIDDLFVLATFFAEAATNKAMTPLKITLGQCLGFTIIVGISMIGFAVALVLPTEPIGFLGLLPLLLGVWNMNL</sequence>
<dbReference type="Proteomes" id="UP000799538">
    <property type="component" value="Unassembled WGS sequence"/>
</dbReference>
<evidence type="ECO:0008006" key="4">
    <source>
        <dbReference type="Google" id="ProtNLM"/>
    </source>
</evidence>
<dbReference type="EMBL" id="ML992510">
    <property type="protein sequence ID" value="KAF2221523.1"/>
    <property type="molecule type" value="Genomic_DNA"/>
</dbReference>
<feature type="transmembrane region" description="Helical" evidence="1">
    <location>
        <begin position="48"/>
        <end position="67"/>
    </location>
</feature>
<accession>A0A6A6G7H3</accession>
<evidence type="ECO:0000313" key="3">
    <source>
        <dbReference type="Proteomes" id="UP000799538"/>
    </source>
</evidence>
<keyword evidence="1" id="KW-0472">Membrane</keyword>
<dbReference type="AlphaFoldDB" id="A0A6A6G7H3"/>
<evidence type="ECO:0000313" key="2">
    <source>
        <dbReference type="EMBL" id="KAF2221523.1"/>
    </source>
</evidence>
<keyword evidence="1" id="KW-1133">Transmembrane helix</keyword>
<name>A0A6A6G7H3_9PEZI</name>
<evidence type="ECO:0000256" key="1">
    <source>
        <dbReference type="SAM" id="Phobius"/>
    </source>
</evidence>
<feature type="transmembrane region" description="Helical" evidence="1">
    <location>
        <begin position="73"/>
        <end position="89"/>
    </location>
</feature>
<reference evidence="3" key="1">
    <citation type="journal article" date="2020" name="Stud. Mycol.">
        <title>101 Dothideomycetes genomes: A test case for predicting lifestyles and emergence of pathogens.</title>
        <authorList>
            <person name="Haridas S."/>
            <person name="Albert R."/>
            <person name="Binder M."/>
            <person name="Bloem J."/>
            <person name="LaButti K."/>
            <person name="Salamov A."/>
            <person name="Andreopoulos B."/>
            <person name="Baker S."/>
            <person name="Barry K."/>
            <person name="Bills G."/>
            <person name="Bluhm B."/>
            <person name="Cannon C."/>
            <person name="Castanera R."/>
            <person name="Culley D."/>
            <person name="Daum C."/>
            <person name="Ezra D."/>
            <person name="Gonzalez J."/>
            <person name="Henrissat B."/>
            <person name="Kuo A."/>
            <person name="Liang C."/>
            <person name="Lipzen A."/>
            <person name="Lutzoni F."/>
            <person name="Magnuson J."/>
            <person name="Mondo S."/>
            <person name="Nolan M."/>
            <person name="Ohm R."/>
            <person name="Pangilinan J."/>
            <person name="Park H.-J."/>
            <person name="Ramirez L."/>
            <person name="Alfaro M."/>
            <person name="Sun H."/>
            <person name="Tritt A."/>
            <person name="Yoshinaga Y."/>
            <person name="Zwiers L.-H."/>
            <person name="Turgeon B."/>
            <person name="Goodwin S."/>
            <person name="Spatafora J."/>
            <person name="Crous P."/>
            <person name="Grigoriev I."/>
        </authorList>
    </citation>
    <scope>NUCLEOTIDE SEQUENCE [LARGE SCALE GENOMIC DNA]</scope>
    <source>
        <strain evidence="3">CECT 20119</strain>
    </source>
</reference>
<dbReference type="Pfam" id="PF03596">
    <property type="entry name" value="Cad"/>
    <property type="match status" value="1"/>
</dbReference>